<organism evidence="3 4">
    <name type="scientific">Haliangium ochraceum (strain DSM 14365 / JCM 11303 / SMP-2)</name>
    <dbReference type="NCBI Taxonomy" id="502025"/>
    <lineage>
        <taxon>Bacteria</taxon>
        <taxon>Pseudomonadati</taxon>
        <taxon>Myxococcota</taxon>
        <taxon>Polyangia</taxon>
        <taxon>Haliangiales</taxon>
        <taxon>Kofleriaceae</taxon>
        <taxon>Haliangium</taxon>
    </lineage>
</organism>
<sequence>MFQPSRLRGRCPNRALSPAPRASALHPHTRAPALARTQTPARVRPRSRLAQHGPLPWALSALALALALLLAPGCGDGGAGSDGGGPGPVDGGGSPMLDAAPADANGALDAPGAVADAGEETPPLACDDLPLCDDFEAATAGGEPPAPWVVGAPNCSNGGSVSVDDEVAHSGSRSVRVSAGGSYCDHIFLAAEAPFAALGELVYGRFFVRLDEALGEGHTTFMTMRDDSEERDLRMGGQTQILMWNRESDDATLPALSPTGRAASVALSAQTWYCVEFAVDGAAGTIETWVDGARIEGLIVDGEPTADIDEPWLRKTGWAPQLSDFKLGWESYAGQANTLWFDDVALSNQPIGCGS</sequence>
<name>D0LX02_HALO1</name>
<dbReference type="eggNOG" id="COG5297">
    <property type="taxonomic scope" value="Bacteria"/>
</dbReference>
<feature type="region of interest" description="Disordered" evidence="1">
    <location>
        <begin position="79"/>
        <end position="99"/>
    </location>
</feature>
<dbReference type="Gene3D" id="2.60.120.200">
    <property type="match status" value="1"/>
</dbReference>
<evidence type="ECO:0000313" key="4">
    <source>
        <dbReference type="Proteomes" id="UP000001880"/>
    </source>
</evidence>
<dbReference type="Proteomes" id="UP000001880">
    <property type="component" value="Chromosome"/>
</dbReference>
<protein>
    <recommendedName>
        <fullName evidence="2">Cip1-like core domain-containing protein</fullName>
    </recommendedName>
</protein>
<feature type="region of interest" description="Disordered" evidence="1">
    <location>
        <begin position="1"/>
        <end position="47"/>
    </location>
</feature>
<feature type="compositionally biased region" description="Gly residues" evidence="1">
    <location>
        <begin position="79"/>
        <end position="94"/>
    </location>
</feature>
<keyword evidence="4" id="KW-1185">Reference proteome</keyword>
<dbReference type="STRING" id="502025.Hoch_1699"/>
<dbReference type="OrthoDB" id="1164393at2"/>
<evidence type="ECO:0000259" key="2">
    <source>
        <dbReference type="Pfam" id="PF21340"/>
    </source>
</evidence>
<evidence type="ECO:0000256" key="1">
    <source>
        <dbReference type="SAM" id="MobiDB-lite"/>
    </source>
</evidence>
<dbReference type="EMBL" id="CP001804">
    <property type="protein sequence ID" value="ACY14249.1"/>
    <property type="molecule type" value="Genomic_DNA"/>
</dbReference>
<reference evidence="3 4" key="1">
    <citation type="journal article" date="2010" name="Stand. Genomic Sci.">
        <title>Complete genome sequence of Haliangium ochraceum type strain (SMP-2).</title>
        <authorList>
            <consortium name="US DOE Joint Genome Institute (JGI-PGF)"/>
            <person name="Ivanova N."/>
            <person name="Daum C."/>
            <person name="Lang E."/>
            <person name="Abt B."/>
            <person name="Kopitz M."/>
            <person name="Saunders E."/>
            <person name="Lapidus A."/>
            <person name="Lucas S."/>
            <person name="Glavina Del Rio T."/>
            <person name="Nolan M."/>
            <person name="Tice H."/>
            <person name="Copeland A."/>
            <person name="Cheng J.F."/>
            <person name="Chen F."/>
            <person name="Bruce D."/>
            <person name="Goodwin L."/>
            <person name="Pitluck S."/>
            <person name="Mavromatis K."/>
            <person name="Pati A."/>
            <person name="Mikhailova N."/>
            <person name="Chen A."/>
            <person name="Palaniappan K."/>
            <person name="Land M."/>
            <person name="Hauser L."/>
            <person name="Chang Y.J."/>
            <person name="Jeffries C.D."/>
            <person name="Detter J.C."/>
            <person name="Brettin T."/>
            <person name="Rohde M."/>
            <person name="Goker M."/>
            <person name="Bristow J."/>
            <person name="Markowitz V."/>
            <person name="Eisen J.A."/>
            <person name="Hugenholtz P."/>
            <person name="Kyrpides N.C."/>
            <person name="Klenk H.P."/>
        </authorList>
    </citation>
    <scope>NUCLEOTIDE SEQUENCE [LARGE SCALE GENOMIC DNA]</scope>
    <source>
        <strain evidence="4">DSM 14365 / CIP 107738 / JCM 11303 / AJ 13395 / SMP-2</strain>
    </source>
</reference>
<dbReference type="RefSeq" id="WP_012826857.1">
    <property type="nucleotide sequence ID" value="NC_013440.1"/>
</dbReference>
<dbReference type="AlphaFoldDB" id="D0LX02"/>
<dbReference type="HOGENOM" id="CLU_780247_0_0_7"/>
<gene>
    <name evidence="3" type="ordered locus">Hoch_1699</name>
</gene>
<dbReference type="Pfam" id="PF21340">
    <property type="entry name" value="Polysacc_lyase-like"/>
    <property type="match status" value="1"/>
</dbReference>
<dbReference type="InterPro" id="IPR048955">
    <property type="entry name" value="Cip1-like_core"/>
</dbReference>
<dbReference type="KEGG" id="hoh:Hoch_1699"/>
<proteinExistence type="predicted"/>
<accession>D0LX02</accession>
<feature type="domain" description="Cip1-like core" evidence="2">
    <location>
        <begin position="146"/>
        <end position="348"/>
    </location>
</feature>
<evidence type="ECO:0000313" key="3">
    <source>
        <dbReference type="EMBL" id="ACY14249.1"/>
    </source>
</evidence>